<keyword evidence="3" id="KW-1185">Reference proteome</keyword>
<evidence type="ECO:0000256" key="1">
    <source>
        <dbReference type="SAM" id="MobiDB-lite"/>
    </source>
</evidence>
<reference evidence="2" key="1">
    <citation type="submission" date="2019-06" db="EMBL/GenBank/DDBJ databases">
        <authorList>
            <consortium name="Wellcome Sanger Institute Data Sharing"/>
        </authorList>
    </citation>
    <scope>NUCLEOTIDE SEQUENCE [LARGE SCALE GENOMIC DNA]</scope>
</reference>
<dbReference type="OMA" id="HETRSCG"/>
<name>A0A672FML7_SALFA</name>
<feature type="region of interest" description="Disordered" evidence="1">
    <location>
        <begin position="164"/>
        <end position="188"/>
    </location>
</feature>
<accession>A0A672FML7</accession>
<sequence length="188" mass="21160">MEVVHVYTRLRRELGRHCLFSDRNAELLADVPPEPDRGLRFLQRGRRDQGPQACRGMSEHQVNTERFESESRGINHVEGGWPKDLNPGDLEQTLRFRKKVEKDESYVNSILQLGRVRPREAHRQQPVLAPDGGRRLATAYCCLQFQSGLDLNLDSYIWDVGEWDGPAGPGGPGGSTWTRPVPPGPGPL</sequence>
<dbReference type="InParanoid" id="A0A672FML7"/>
<protein>
    <submittedName>
        <fullName evidence="2">Uncharacterized protein</fullName>
    </submittedName>
</protein>
<organism evidence="2 3">
    <name type="scientific">Salarias fasciatus</name>
    <name type="common">Jewelled blenny</name>
    <name type="synonym">Blennius fasciatus</name>
    <dbReference type="NCBI Taxonomy" id="181472"/>
    <lineage>
        <taxon>Eukaryota</taxon>
        <taxon>Metazoa</taxon>
        <taxon>Chordata</taxon>
        <taxon>Craniata</taxon>
        <taxon>Vertebrata</taxon>
        <taxon>Euteleostomi</taxon>
        <taxon>Actinopterygii</taxon>
        <taxon>Neopterygii</taxon>
        <taxon>Teleostei</taxon>
        <taxon>Neoteleostei</taxon>
        <taxon>Acanthomorphata</taxon>
        <taxon>Ovalentaria</taxon>
        <taxon>Blenniimorphae</taxon>
        <taxon>Blenniiformes</taxon>
        <taxon>Blennioidei</taxon>
        <taxon>Blenniidae</taxon>
        <taxon>Salariinae</taxon>
        <taxon>Salarias</taxon>
    </lineage>
</organism>
<dbReference type="Proteomes" id="UP000472267">
    <property type="component" value="Chromosome 22"/>
</dbReference>
<reference evidence="2" key="2">
    <citation type="submission" date="2025-08" db="UniProtKB">
        <authorList>
            <consortium name="Ensembl"/>
        </authorList>
    </citation>
    <scope>IDENTIFICATION</scope>
</reference>
<proteinExistence type="predicted"/>
<evidence type="ECO:0000313" key="3">
    <source>
        <dbReference type="Proteomes" id="UP000472267"/>
    </source>
</evidence>
<dbReference type="AlphaFoldDB" id="A0A672FML7"/>
<evidence type="ECO:0000313" key="2">
    <source>
        <dbReference type="Ensembl" id="ENSSFAP00005005955.1"/>
    </source>
</evidence>
<dbReference type="Ensembl" id="ENSSFAT00005006273.1">
    <property type="protein sequence ID" value="ENSSFAP00005005955.1"/>
    <property type="gene ID" value="ENSSFAG00005003678.1"/>
</dbReference>
<reference evidence="2" key="3">
    <citation type="submission" date="2025-09" db="UniProtKB">
        <authorList>
            <consortium name="Ensembl"/>
        </authorList>
    </citation>
    <scope>IDENTIFICATION</scope>
</reference>